<accession>A0ABT9THF1</accession>
<reference evidence="1 2" key="1">
    <citation type="submission" date="2023-07" db="EMBL/GenBank/DDBJ databases">
        <title>Sorghum-associated microbial communities from plants grown in Nebraska, USA.</title>
        <authorList>
            <person name="Schachtman D."/>
        </authorList>
    </citation>
    <scope>NUCLEOTIDE SEQUENCE [LARGE SCALE GENOMIC DNA]</scope>
    <source>
        <strain evidence="1 2">CC523</strain>
    </source>
</reference>
<dbReference type="EMBL" id="JAUSSW010000001">
    <property type="protein sequence ID" value="MDQ0100481.1"/>
    <property type="molecule type" value="Genomic_DNA"/>
</dbReference>
<evidence type="ECO:0000313" key="2">
    <source>
        <dbReference type="Proteomes" id="UP001244563"/>
    </source>
</evidence>
<comment type="caution">
    <text evidence="1">The sequence shown here is derived from an EMBL/GenBank/DDBJ whole genome shotgun (WGS) entry which is preliminary data.</text>
</comment>
<protein>
    <submittedName>
        <fullName evidence="1">Uncharacterized protein</fullName>
    </submittedName>
</protein>
<dbReference type="Proteomes" id="UP001244563">
    <property type="component" value="Unassembled WGS sequence"/>
</dbReference>
<dbReference type="RefSeq" id="WP_306876561.1">
    <property type="nucleotide sequence ID" value="NZ_JAUSSW010000001.1"/>
</dbReference>
<sequence>MKLTPTQIAKARYDEAHQILEAWTHRLAQAQAHHYNTTQTNGDTLTSKRKLNATELEHTDAQAHARITQQAWINAANHELWPTRKTA</sequence>
<organism evidence="1 2">
    <name type="scientific">Paenarthrobacter nicotinovorans</name>
    <name type="common">Arthrobacter nicotinovorans</name>
    <dbReference type="NCBI Taxonomy" id="29320"/>
    <lineage>
        <taxon>Bacteria</taxon>
        <taxon>Bacillati</taxon>
        <taxon>Actinomycetota</taxon>
        <taxon>Actinomycetes</taxon>
        <taxon>Micrococcales</taxon>
        <taxon>Micrococcaceae</taxon>
        <taxon>Paenarthrobacter</taxon>
    </lineage>
</organism>
<name>A0ABT9THF1_PAENI</name>
<gene>
    <name evidence="1" type="ORF">J2T10_000100</name>
</gene>
<keyword evidence="2" id="KW-1185">Reference proteome</keyword>
<evidence type="ECO:0000313" key="1">
    <source>
        <dbReference type="EMBL" id="MDQ0100481.1"/>
    </source>
</evidence>
<proteinExistence type="predicted"/>